<feature type="compositionally biased region" description="Polar residues" evidence="1">
    <location>
        <begin position="76"/>
        <end position="86"/>
    </location>
</feature>
<feature type="region of interest" description="Disordered" evidence="1">
    <location>
        <begin position="93"/>
        <end position="130"/>
    </location>
</feature>
<dbReference type="EMBL" id="MU001504">
    <property type="protein sequence ID" value="KAF2442145.1"/>
    <property type="molecule type" value="Genomic_DNA"/>
</dbReference>
<reference evidence="2" key="1">
    <citation type="journal article" date="2020" name="Stud. Mycol.">
        <title>101 Dothideomycetes genomes: a test case for predicting lifestyles and emergence of pathogens.</title>
        <authorList>
            <person name="Haridas S."/>
            <person name="Albert R."/>
            <person name="Binder M."/>
            <person name="Bloem J."/>
            <person name="Labutti K."/>
            <person name="Salamov A."/>
            <person name="Andreopoulos B."/>
            <person name="Baker S."/>
            <person name="Barry K."/>
            <person name="Bills G."/>
            <person name="Bluhm B."/>
            <person name="Cannon C."/>
            <person name="Castanera R."/>
            <person name="Culley D."/>
            <person name="Daum C."/>
            <person name="Ezra D."/>
            <person name="Gonzalez J."/>
            <person name="Henrissat B."/>
            <person name="Kuo A."/>
            <person name="Liang C."/>
            <person name="Lipzen A."/>
            <person name="Lutzoni F."/>
            <person name="Magnuson J."/>
            <person name="Mondo S."/>
            <person name="Nolan M."/>
            <person name="Ohm R."/>
            <person name="Pangilinan J."/>
            <person name="Park H.-J."/>
            <person name="Ramirez L."/>
            <person name="Alfaro M."/>
            <person name="Sun H."/>
            <person name="Tritt A."/>
            <person name="Yoshinaga Y."/>
            <person name="Zwiers L.-H."/>
            <person name="Turgeon B."/>
            <person name="Goodwin S."/>
            <person name="Spatafora J."/>
            <person name="Crous P."/>
            <person name="Grigoriev I."/>
        </authorList>
    </citation>
    <scope>NUCLEOTIDE SEQUENCE</scope>
    <source>
        <strain evidence="2">CBS 690.94</strain>
    </source>
</reference>
<dbReference type="OrthoDB" id="3791893at2759"/>
<organism evidence="2 3">
    <name type="scientific">Karstenula rhodostoma CBS 690.94</name>
    <dbReference type="NCBI Taxonomy" id="1392251"/>
    <lineage>
        <taxon>Eukaryota</taxon>
        <taxon>Fungi</taxon>
        <taxon>Dikarya</taxon>
        <taxon>Ascomycota</taxon>
        <taxon>Pezizomycotina</taxon>
        <taxon>Dothideomycetes</taxon>
        <taxon>Pleosporomycetidae</taxon>
        <taxon>Pleosporales</taxon>
        <taxon>Massarineae</taxon>
        <taxon>Didymosphaeriaceae</taxon>
        <taxon>Karstenula</taxon>
    </lineage>
</organism>
<feature type="compositionally biased region" description="Polar residues" evidence="1">
    <location>
        <begin position="27"/>
        <end position="39"/>
    </location>
</feature>
<accession>A0A9P4U9G1</accession>
<proteinExistence type="predicted"/>
<keyword evidence="3" id="KW-1185">Reference proteome</keyword>
<gene>
    <name evidence="2" type="ORF">P171DRAFT_487400</name>
</gene>
<sequence>MSHPVFEGNSAYPTSGTTAPPPALQYLHTQNQRNESPLPNLQGRATDALPPSLHRTTHGDILTTTSLYGKHPLLTPSHQPQNSTAELSHRPLSQLDGSQDHRPRMHTYPLPIPTQPRGPPASSNHPPAKSAYRDLLPYCTADTPLTEQQVIALSDIAGSLREVVVLAVRARTDEGVAEVLAGAVGEAGMRGVVEFFEEEFEV</sequence>
<comment type="caution">
    <text evidence="2">The sequence shown here is derived from an EMBL/GenBank/DDBJ whole genome shotgun (WGS) entry which is preliminary data.</text>
</comment>
<evidence type="ECO:0000313" key="2">
    <source>
        <dbReference type="EMBL" id="KAF2442145.1"/>
    </source>
</evidence>
<dbReference type="AlphaFoldDB" id="A0A9P4U9G1"/>
<evidence type="ECO:0000256" key="1">
    <source>
        <dbReference type="SAM" id="MobiDB-lite"/>
    </source>
</evidence>
<evidence type="ECO:0000313" key="3">
    <source>
        <dbReference type="Proteomes" id="UP000799764"/>
    </source>
</evidence>
<feature type="region of interest" description="Disordered" evidence="1">
    <location>
        <begin position="1"/>
        <end position="57"/>
    </location>
</feature>
<feature type="region of interest" description="Disordered" evidence="1">
    <location>
        <begin position="69"/>
        <end position="88"/>
    </location>
</feature>
<name>A0A9P4U9G1_9PLEO</name>
<feature type="compositionally biased region" description="Pro residues" evidence="1">
    <location>
        <begin position="110"/>
        <end position="119"/>
    </location>
</feature>
<protein>
    <submittedName>
        <fullName evidence="2">Uncharacterized protein</fullName>
    </submittedName>
</protein>
<dbReference type="Proteomes" id="UP000799764">
    <property type="component" value="Unassembled WGS sequence"/>
</dbReference>